<comment type="caution">
    <text evidence="6">The sequence shown here is derived from an EMBL/GenBank/DDBJ whole genome shotgun (WGS) entry which is preliminary data.</text>
</comment>
<dbReference type="Pfam" id="PF00440">
    <property type="entry name" value="TetR_N"/>
    <property type="match status" value="1"/>
</dbReference>
<sequence>MSQQRPPQARGLITQHRILDAAVRALVDHGYAGASTLRIQQLARVSRGSLLHQFPSRDALLVAAVQHLASARFEALGSQVRWPRDPAERVRAVVETLWASYHQDYFWAATELWVAARHNEELRAALRREERVLYREIRASTDAMFGAPVNSHPDYPRIRELLTTSMRGVAMTYAFDRRDATRDPHLRSWTAQAIDLLVPYL</sequence>
<proteinExistence type="predicted"/>
<dbReference type="PANTHER" id="PTHR30055">
    <property type="entry name" value="HTH-TYPE TRANSCRIPTIONAL REGULATOR RUTR"/>
    <property type="match status" value="1"/>
</dbReference>
<evidence type="ECO:0000256" key="4">
    <source>
        <dbReference type="PROSITE-ProRule" id="PRU00335"/>
    </source>
</evidence>
<keyword evidence="7" id="KW-1185">Reference proteome</keyword>
<name>A0A931IEW4_9NOCA</name>
<feature type="DNA-binding region" description="H-T-H motif" evidence="4">
    <location>
        <begin position="35"/>
        <end position="54"/>
    </location>
</feature>
<evidence type="ECO:0000313" key="6">
    <source>
        <dbReference type="EMBL" id="MBH0779278.1"/>
    </source>
</evidence>
<dbReference type="AlphaFoldDB" id="A0A931IEW4"/>
<keyword evidence="2 4" id="KW-0238">DNA-binding</keyword>
<gene>
    <name evidence="6" type="ORF">IT779_23700</name>
</gene>
<dbReference type="Proteomes" id="UP000655751">
    <property type="component" value="Unassembled WGS sequence"/>
</dbReference>
<dbReference type="EMBL" id="JADMLG010000010">
    <property type="protein sequence ID" value="MBH0779278.1"/>
    <property type="molecule type" value="Genomic_DNA"/>
</dbReference>
<evidence type="ECO:0000256" key="3">
    <source>
        <dbReference type="ARBA" id="ARBA00023163"/>
    </source>
</evidence>
<evidence type="ECO:0000256" key="2">
    <source>
        <dbReference type="ARBA" id="ARBA00023125"/>
    </source>
</evidence>
<protein>
    <submittedName>
        <fullName evidence="6">TetR family transcriptional regulator</fullName>
    </submittedName>
</protein>
<dbReference type="PRINTS" id="PR00455">
    <property type="entry name" value="HTHTETR"/>
</dbReference>
<keyword evidence="3" id="KW-0804">Transcription</keyword>
<evidence type="ECO:0000313" key="7">
    <source>
        <dbReference type="Proteomes" id="UP000655751"/>
    </source>
</evidence>
<accession>A0A931IEW4</accession>
<evidence type="ECO:0000256" key="1">
    <source>
        <dbReference type="ARBA" id="ARBA00023015"/>
    </source>
</evidence>
<dbReference type="InterPro" id="IPR009057">
    <property type="entry name" value="Homeodomain-like_sf"/>
</dbReference>
<dbReference type="PANTHER" id="PTHR30055:SF234">
    <property type="entry name" value="HTH-TYPE TRANSCRIPTIONAL REGULATOR BETI"/>
    <property type="match status" value="1"/>
</dbReference>
<feature type="domain" description="HTH tetR-type" evidence="5">
    <location>
        <begin position="12"/>
        <end position="72"/>
    </location>
</feature>
<dbReference type="GO" id="GO:0000976">
    <property type="term" value="F:transcription cis-regulatory region binding"/>
    <property type="evidence" value="ECO:0007669"/>
    <property type="project" value="TreeGrafter"/>
</dbReference>
<evidence type="ECO:0000259" key="5">
    <source>
        <dbReference type="PROSITE" id="PS50977"/>
    </source>
</evidence>
<dbReference type="RefSeq" id="WP_196151593.1">
    <property type="nucleotide sequence ID" value="NZ_JADMLG010000010.1"/>
</dbReference>
<dbReference type="Gene3D" id="1.10.357.10">
    <property type="entry name" value="Tetracycline Repressor, domain 2"/>
    <property type="match status" value="1"/>
</dbReference>
<dbReference type="SUPFAM" id="SSF46689">
    <property type="entry name" value="Homeodomain-like"/>
    <property type="match status" value="1"/>
</dbReference>
<keyword evidence="1" id="KW-0805">Transcription regulation</keyword>
<dbReference type="PROSITE" id="PS50977">
    <property type="entry name" value="HTH_TETR_2"/>
    <property type="match status" value="1"/>
</dbReference>
<dbReference type="InterPro" id="IPR001647">
    <property type="entry name" value="HTH_TetR"/>
</dbReference>
<reference evidence="6" key="1">
    <citation type="submission" date="2020-11" db="EMBL/GenBank/DDBJ databases">
        <title>Nocardia NEAU-351.nov., a novel actinomycete isolated from the cow dung.</title>
        <authorList>
            <person name="Zhang X."/>
        </authorList>
    </citation>
    <scope>NUCLEOTIDE SEQUENCE</scope>
    <source>
        <strain evidence="6">NEAU-351</strain>
    </source>
</reference>
<dbReference type="GO" id="GO:0003700">
    <property type="term" value="F:DNA-binding transcription factor activity"/>
    <property type="evidence" value="ECO:0007669"/>
    <property type="project" value="TreeGrafter"/>
</dbReference>
<organism evidence="6 7">
    <name type="scientific">Nocardia bovistercoris</name>
    <dbReference type="NCBI Taxonomy" id="2785916"/>
    <lineage>
        <taxon>Bacteria</taxon>
        <taxon>Bacillati</taxon>
        <taxon>Actinomycetota</taxon>
        <taxon>Actinomycetes</taxon>
        <taxon>Mycobacteriales</taxon>
        <taxon>Nocardiaceae</taxon>
        <taxon>Nocardia</taxon>
    </lineage>
</organism>
<dbReference type="InterPro" id="IPR050109">
    <property type="entry name" value="HTH-type_TetR-like_transc_reg"/>
</dbReference>